<evidence type="ECO:0000313" key="3">
    <source>
        <dbReference type="Proteomes" id="UP000822688"/>
    </source>
</evidence>
<dbReference type="EMBL" id="CM026430">
    <property type="protein sequence ID" value="KAG0562976.1"/>
    <property type="molecule type" value="Genomic_DNA"/>
</dbReference>
<organism evidence="2 3">
    <name type="scientific">Ceratodon purpureus</name>
    <name type="common">Fire moss</name>
    <name type="synonym">Dicranum purpureum</name>
    <dbReference type="NCBI Taxonomy" id="3225"/>
    <lineage>
        <taxon>Eukaryota</taxon>
        <taxon>Viridiplantae</taxon>
        <taxon>Streptophyta</taxon>
        <taxon>Embryophyta</taxon>
        <taxon>Bryophyta</taxon>
        <taxon>Bryophytina</taxon>
        <taxon>Bryopsida</taxon>
        <taxon>Dicranidae</taxon>
        <taxon>Pseudoditrichales</taxon>
        <taxon>Ditrichaceae</taxon>
        <taxon>Ceratodon</taxon>
    </lineage>
</organism>
<dbReference type="Pfam" id="PF07676">
    <property type="entry name" value="PD40"/>
    <property type="match status" value="3"/>
</dbReference>
<dbReference type="Gene3D" id="2.120.10.30">
    <property type="entry name" value="TolB, C-terminal domain"/>
    <property type="match status" value="3"/>
</dbReference>
<accession>A0A8T0GTH0</accession>
<dbReference type="PANTHER" id="PTHR32161:SF8">
    <property type="entry name" value="DPP6 N-TERMINAL DOMAIN-LIKE PROTEIN"/>
    <property type="match status" value="1"/>
</dbReference>
<feature type="signal peptide" evidence="1">
    <location>
        <begin position="1"/>
        <end position="24"/>
    </location>
</feature>
<sequence length="730" mass="80132">MESSAMALVLWLVVLGVVAGTGSGAEVGGTIGFSTLGRLSYNFDVYTLQLDGVLGGGDGWVEETRVTLGESVSYNGQLVEGRWGSAVVERLRRQGHELAAGSGALELLLYVSEVEGSPQLYLDIPLQGSKGENLVTRRRRPIALREAEGANGAPKAYLNDRPSMNGDTIIFVSTEEDVGKRLQGWNAVYSLDFKTSVTKRLTPPGVTDYSPAVSPSGEWVAAVSNEGRGWKREIEALDLDLYVFKAEDGSQRRMVVRNAGWPSWADESTVYFHRLAEDGWWSIFKANASDTSANQEAERVTPPGVHAFTPAASRTGKWIAVATRRTSIRHIEIFDLQAKKFLPITAHINPSTNHYQPFVSPSSDKLGYHRCRGIDKDDGTMDFRVEYQVSPLPGVSVVRVAGSFPVISPDGSLFAYVDSGDDSADLAVMKLDGSQKRVVWNRGKGYGTNWDPTGRGTVYVTEGRAFAALGTEERIVAIHNADTANLDGDETSSSYKYLTKEGTKNNAFPAPSPDGKYVVFRSSRFGHKNLYIMDAVDGEEKYLRRLTEGPWRDTMPAWSPDNEWIAFSSNRVHPTGERSYSLYLIHPNGTGLHMLLDTGIGGLAMHPHFSPDGKKIVFTSDWAGVSAEPITFPHSYQPYGTIFVINIDGTGLTRITHNAYEDGTPTWGNLPLSKAAVSKEGKRTACAFDDVWFINNTAHGDLQARSGQCQRRWDPYMRLPAQVGSSYLQM</sequence>
<dbReference type="InterPro" id="IPR011659">
    <property type="entry name" value="WD40"/>
</dbReference>
<evidence type="ECO:0000256" key="1">
    <source>
        <dbReference type="SAM" id="SignalP"/>
    </source>
</evidence>
<gene>
    <name evidence="2" type="ORF">KC19_9G186400</name>
</gene>
<dbReference type="AlphaFoldDB" id="A0A8T0GTH0"/>
<comment type="caution">
    <text evidence="2">The sequence shown here is derived from an EMBL/GenBank/DDBJ whole genome shotgun (WGS) entry which is preliminary data.</text>
</comment>
<keyword evidence="1" id="KW-0732">Signal</keyword>
<dbReference type="PANTHER" id="PTHR32161">
    <property type="entry name" value="DPP6 N-TERMINAL DOMAIN-LIKE PROTEIN"/>
    <property type="match status" value="1"/>
</dbReference>
<dbReference type="SUPFAM" id="SSF82171">
    <property type="entry name" value="DPP6 N-terminal domain-like"/>
    <property type="match status" value="1"/>
</dbReference>
<keyword evidence="3" id="KW-1185">Reference proteome</keyword>
<name>A0A8T0GTH0_CERPU</name>
<reference evidence="2" key="1">
    <citation type="submission" date="2020-06" db="EMBL/GenBank/DDBJ databases">
        <title>WGS assembly of Ceratodon purpureus strain R40.</title>
        <authorList>
            <person name="Carey S.B."/>
            <person name="Jenkins J."/>
            <person name="Shu S."/>
            <person name="Lovell J.T."/>
            <person name="Sreedasyam A."/>
            <person name="Maumus F."/>
            <person name="Tiley G.P."/>
            <person name="Fernandez-Pozo N."/>
            <person name="Barry K."/>
            <person name="Chen C."/>
            <person name="Wang M."/>
            <person name="Lipzen A."/>
            <person name="Daum C."/>
            <person name="Saski C.A."/>
            <person name="Payton A.C."/>
            <person name="Mcbreen J.C."/>
            <person name="Conrad R.E."/>
            <person name="Kollar L.M."/>
            <person name="Olsson S."/>
            <person name="Huttunen S."/>
            <person name="Landis J.B."/>
            <person name="Wickett N.J."/>
            <person name="Johnson M.G."/>
            <person name="Rensing S.A."/>
            <person name="Grimwood J."/>
            <person name="Schmutz J."/>
            <person name="Mcdaniel S.F."/>
        </authorList>
    </citation>
    <scope>NUCLEOTIDE SEQUENCE</scope>
    <source>
        <strain evidence="2">R40</strain>
    </source>
</reference>
<protein>
    <submittedName>
        <fullName evidence="2">Uncharacterized protein</fullName>
    </submittedName>
</protein>
<dbReference type="InterPro" id="IPR011042">
    <property type="entry name" value="6-blade_b-propeller_TolB-like"/>
</dbReference>
<dbReference type="Proteomes" id="UP000822688">
    <property type="component" value="Chromosome 9"/>
</dbReference>
<feature type="chain" id="PRO_5035864222" evidence="1">
    <location>
        <begin position="25"/>
        <end position="730"/>
    </location>
</feature>
<proteinExistence type="predicted"/>
<evidence type="ECO:0000313" key="2">
    <source>
        <dbReference type="EMBL" id="KAG0562976.1"/>
    </source>
</evidence>